<dbReference type="SUPFAM" id="SSF109854">
    <property type="entry name" value="DinB/YfiT-like putative metalloenzymes"/>
    <property type="match status" value="1"/>
</dbReference>
<keyword evidence="3" id="KW-1185">Reference proteome</keyword>
<gene>
    <name evidence="2" type="ORF">BKA15_001015</name>
</gene>
<sequence>MSDDARTFLGTDLSGARFRDVVLVDAKITGLITGLTVNDVEVEPLINAELDRRHPERILFRSADPDDLRRGWEIVREQWSATLARIRALPEPLRRDRVDGEWSALETLRHLIFVADDWFGRTVRGEAQPYWPGGLVPSFLEAFHPEQLGLDLAADPDLAAIERRWTERTGQLDAWLTTMTEAELARECPSSFSSGAGALLPARTCIHAVLEEFGAHRRYAERDLDRLVTVDGK</sequence>
<dbReference type="Pfam" id="PF12867">
    <property type="entry name" value="DinB_2"/>
    <property type="match status" value="1"/>
</dbReference>
<comment type="caution">
    <text evidence="2">The sequence shown here is derived from an EMBL/GenBank/DDBJ whole genome shotgun (WGS) entry which is preliminary data.</text>
</comment>
<reference evidence="2 3" key="1">
    <citation type="submission" date="2020-07" db="EMBL/GenBank/DDBJ databases">
        <title>Sequencing the genomes of 1000 actinobacteria strains.</title>
        <authorList>
            <person name="Klenk H.-P."/>
        </authorList>
    </citation>
    <scope>NUCLEOTIDE SEQUENCE [LARGE SCALE GENOMIC DNA]</scope>
    <source>
        <strain evidence="2 3">DSM 22083</strain>
    </source>
</reference>
<accession>A0A7Y9I3Q0</accession>
<protein>
    <recommendedName>
        <fullName evidence="1">DinB-like domain-containing protein</fullName>
    </recommendedName>
</protein>
<dbReference type="RefSeq" id="WP_179748615.1">
    <property type="nucleotide sequence ID" value="NZ_JACCBU010000001.1"/>
</dbReference>
<dbReference type="InterPro" id="IPR034660">
    <property type="entry name" value="DinB/YfiT-like"/>
</dbReference>
<evidence type="ECO:0000313" key="2">
    <source>
        <dbReference type="EMBL" id="NYE69686.1"/>
    </source>
</evidence>
<name>A0A7Y9I3Q0_9ACTN</name>
<dbReference type="Proteomes" id="UP000569914">
    <property type="component" value="Unassembled WGS sequence"/>
</dbReference>
<organism evidence="2 3">
    <name type="scientific">Microlunatus parietis</name>
    <dbReference type="NCBI Taxonomy" id="682979"/>
    <lineage>
        <taxon>Bacteria</taxon>
        <taxon>Bacillati</taxon>
        <taxon>Actinomycetota</taxon>
        <taxon>Actinomycetes</taxon>
        <taxon>Propionibacteriales</taxon>
        <taxon>Propionibacteriaceae</taxon>
        <taxon>Microlunatus</taxon>
    </lineage>
</organism>
<proteinExistence type="predicted"/>
<dbReference type="AlphaFoldDB" id="A0A7Y9I3Q0"/>
<dbReference type="InterPro" id="IPR024775">
    <property type="entry name" value="DinB-like"/>
</dbReference>
<evidence type="ECO:0000259" key="1">
    <source>
        <dbReference type="Pfam" id="PF12867"/>
    </source>
</evidence>
<dbReference type="Gene3D" id="1.20.120.450">
    <property type="entry name" value="dinb family like domain"/>
    <property type="match status" value="1"/>
</dbReference>
<evidence type="ECO:0000313" key="3">
    <source>
        <dbReference type="Proteomes" id="UP000569914"/>
    </source>
</evidence>
<feature type="domain" description="DinB-like" evidence="1">
    <location>
        <begin position="76"/>
        <end position="219"/>
    </location>
</feature>
<dbReference type="EMBL" id="JACCBU010000001">
    <property type="protein sequence ID" value="NYE69686.1"/>
    <property type="molecule type" value="Genomic_DNA"/>
</dbReference>